<accession>A0A3P3XUY6</accession>
<proteinExistence type="predicted"/>
<dbReference type="AlphaFoldDB" id="A0A3P3XUY6"/>
<organism evidence="1">
    <name type="scientific">uncultured spirochete</name>
    <dbReference type="NCBI Taxonomy" id="156406"/>
    <lineage>
        <taxon>Bacteria</taxon>
        <taxon>Pseudomonadati</taxon>
        <taxon>Spirochaetota</taxon>
        <taxon>Spirochaetia</taxon>
        <taxon>Spirochaetales</taxon>
        <taxon>environmental samples</taxon>
    </lineage>
</organism>
<name>A0A3P3XUY6_9SPIR</name>
<evidence type="ECO:0000313" key="1">
    <source>
        <dbReference type="EMBL" id="SLM19954.1"/>
    </source>
</evidence>
<gene>
    <name evidence="1" type="ORF">SPIRO4BDMA_80061</name>
</gene>
<sequence length="177" mass="21256">MKKSEKLILESSNPDEYVSNSLKSRLSPAEKAKLARLWMENTGYTRDDIIRARNRNIYWRKRKMEGAAERTRRRMEEHDYSQSKNIEWTREHLSEFLTLNRKDMYGRYLHRDWELAAQFETSIPSIQYLRRKYNKVRKMLGPAARREKIIDYMSCSELVLQHGGPKSRKRKRSSLPS</sequence>
<dbReference type="NCBIfam" id="NF047781">
    <property type="entry name" value="LB099_fam"/>
    <property type="match status" value="1"/>
</dbReference>
<reference evidence="1" key="1">
    <citation type="submission" date="2017-02" db="EMBL/GenBank/DDBJ databases">
        <authorList>
            <person name="Regsiter A."/>
            <person name="William W."/>
        </authorList>
    </citation>
    <scope>NUCLEOTIDE SEQUENCE</scope>
    <source>
        <strain evidence="1">BdmA 4</strain>
    </source>
</reference>
<dbReference type="EMBL" id="FWDO01000008">
    <property type="protein sequence ID" value="SLM19954.1"/>
    <property type="molecule type" value="Genomic_DNA"/>
</dbReference>
<protein>
    <submittedName>
        <fullName evidence="1">Uncharacterized protein</fullName>
    </submittedName>
</protein>